<evidence type="ECO:0000256" key="2">
    <source>
        <dbReference type="ARBA" id="ARBA00022475"/>
    </source>
</evidence>
<dbReference type="AlphaFoldDB" id="A0ABD2ZF85"/>
<keyword evidence="8" id="KW-0472">Membrane</keyword>
<keyword evidence="2" id="KW-1003">Cell membrane</keyword>
<comment type="subcellular location">
    <subcellularLocation>
        <location evidence="1">Cell membrane</location>
    </subcellularLocation>
</comment>
<dbReference type="Proteomes" id="UP001630127">
    <property type="component" value="Unassembled WGS sequence"/>
</dbReference>
<dbReference type="Pfam" id="PF25575">
    <property type="entry name" value="TPR_BSK1_C"/>
    <property type="match status" value="1"/>
</dbReference>
<dbReference type="PANTHER" id="PTHR45863">
    <property type="entry name" value="SERINE/THREONINE-PROTEIN KINASE BSK5"/>
    <property type="match status" value="1"/>
</dbReference>
<evidence type="ECO:0000256" key="8">
    <source>
        <dbReference type="ARBA" id="ARBA00023136"/>
    </source>
</evidence>
<dbReference type="GO" id="GO:0005524">
    <property type="term" value="F:ATP binding"/>
    <property type="evidence" value="ECO:0007669"/>
    <property type="project" value="UniProtKB-KW"/>
</dbReference>
<evidence type="ECO:0000259" key="9">
    <source>
        <dbReference type="Pfam" id="PF25575"/>
    </source>
</evidence>
<evidence type="ECO:0000256" key="3">
    <source>
        <dbReference type="ARBA" id="ARBA00022527"/>
    </source>
</evidence>
<dbReference type="GO" id="GO:0004674">
    <property type="term" value="F:protein serine/threonine kinase activity"/>
    <property type="evidence" value="ECO:0007669"/>
    <property type="project" value="UniProtKB-KW"/>
</dbReference>
<dbReference type="PANTHER" id="PTHR45863:SF7">
    <property type="entry name" value="SERINE_THREONINE-PROTEIN KINASE BSK5"/>
    <property type="match status" value="1"/>
</dbReference>
<evidence type="ECO:0000313" key="10">
    <source>
        <dbReference type="EMBL" id="KAL3518120.1"/>
    </source>
</evidence>
<evidence type="ECO:0000256" key="6">
    <source>
        <dbReference type="ARBA" id="ARBA00022777"/>
    </source>
</evidence>
<proteinExistence type="predicted"/>
<keyword evidence="4" id="KW-0808">Transferase</keyword>
<evidence type="ECO:0000313" key="11">
    <source>
        <dbReference type="Proteomes" id="UP001630127"/>
    </source>
</evidence>
<evidence type="ECO:0000256" key="7">
    <source>
        <dbReference type="ARBA" id="ARBA00022840"/>
    </source>
</evidence>
<name>A0ABD2ZF85_9GENT</name>
<evidence type="ECO:0000256" key="5">
    <source>
        <dbReference type="ARBA" id="ARBA00022741"/>
    </source>
</evidence>
<dbReference type="SUPFAM" id="SSF48452">
    <property type="entry name" value="TPR-like"/>
    <property type="match status" value="1"/>
</dbReference>
<keyword evidence="5" id="KW-0547">Nucleotide-binding</keyword>
<keyword evidence="6" id="KW-0418">Kinase</keyword>
<sequence>MWTGQIQETLNSRKRGDTAFRSKDFATAISCYTDFIEGGTTVSPTVLARRCLCYLMNNRPQEALADAMQSQATSRHGQLHFIYKQLPSLAWEWTATPKRLLKMAHLWKTEDEKDLKNVQIFRLILLNSPCI</sequence>
<keyword evidence="11" id="KW-1185">Reference proteome</keyword>
<evidence type="ECO:0000256" key="4">
    <source>
        <dbReference type="ARBA" id="ARBA00022679"/>
    </source>
</evidence>
<comment type="caution">
    <text evidence="10">The sequence shown here is derived from an EMBL/GenBank/DDBJ whole genome shotgun (WGS) entry which is preliminary data.</text>
</comment>
<keyword evidence="3" id="KW-0723">Serine/threonine-protein kinase</keyword>
<dbReference type="InterPro" id="IPR011990">
    <property type="entry name" value="TPR-like_helical_dom_sf"/>
</dbReference>
<dbReference type="InterPro" id="IPR058209">
    <property type="entry name" value="TPR_BSK1_C"/>
</dbReference>
<reference evidence="10 11" key="1">
    <citation type="submission" date="2024-11" db="EMBL/GenBank/DDBJ databases">
        <title>A near-complete genome assembly of Cinchona calisaya.</title>
        <authorList>
            <person name="Lian D.C."/>
            <person name="Zhao X.W."/>
            <person name="Wei L."/>
        </authorList>
    </citation>
    <scope>NUCLEOTIDE SEQUENCE [LARGE SCALE GENOMIC DNA]</scope>
    <source>
        <tissue evidence="10">Nenye</tissue>
    </source>
</reference>
<evidence type="ECO:0000256" key="1">
    <source>
        <dbReference type="ARBA" id="ARBA00004236"/>
    </source>
</evidence>
<dbReference type="GO" id="GO:0005886">
    <property type="term" value="C:plasma membrane"/>
    <property type="evidence" value="ECO:0007669"/>
    <property type="project" value="UniProtKB-SubCell"/>
</dbReference>
<keyword evidence="7" id="KW-0067">ATP-binding</keyword>
<dbReference type="Gene3D" id="1.25.40.10">
    <property type="entry name" value="Tetratricopeptide repeat domain"/>
    <property type="match status" value="1"/>
</dbReference>
<protein>
    <recommendedName>
        <fullName evidence="9">Serine/threonine-protein kinase BSK1-like TPR repeats domain-containing protein</fullName>
    </recommendedName>
</protein>
<gene>
    <name evidence="10" type="ORF">ACH5RR_020709</name>
</gene>
<dbReference type="InterPro" id="IPR045845">
    <property type="entry name" value="BSK"/>
</dbReference>
<dbReference type="EMBL" id="JBJUIK010000009">
    <property type="protein sequence ID" value="KAL3518120.1"/>
    <property type="molecule type" value="Genomic_DNA"/>
</dbReference>
<organism evidence="10 11">
    <name type="scientific">Cinchona calisaya</name>
    <dbReference type="NCBI Taxonomy" id="153742"/>
    <lineage>
        <taxon>Eukaryota</taxon>
        <taxon>Viridiplantae</taxon>
        <taxon>Streptophyta</taxon>
        <taxon>Embryophyta</taxon>
        <taxon>Tracheophyta</taxon>
        <taxon>Spermatophyta</taxon>
        <taxon>Magnoliopsida</taxon>
        <taxon>eudicotyledons</taxon>
        <taxon>Gunneridae</taxon>
        <taxon>Pentapetalae</taxon>
        <taxon>asterids</taxon>
        <taxon>lamiids</taxon>
        <taxon>Gentianales</taxon>
        <taxon>Rubiaceae</taxon>
        <taxon>Cinchonoideae</taxon>
        <taxon>Cinchoneae</taxon>
        <taxon>Cinchona</taxon>
    </lineage>
</organism>
<accession>A0ABD2ZF85</accession>
<feature type="domain" description="Serine/threonine-protein kinase BSK1-like TPR repeats" evidence="9">
    <location>
        <begin position="1"/>
        <end position="76"/>
    </location>
</feature>